<keyword evidence="4 8" id="KW-1003">Cell membrane</keyword>
<evidence type="ECO:0000256" key="6">
    <source>
        <dbReference type="ARBA" id="ARBA00022989"/>
    </source>
</evidence>
<keyword evidence="6 8" id="KW-1133">Transmembrane helix</keyword>
<evidence type="ECO:0000256" key="2">
    <source>
        <dbReference type="ARBA" id="ARBA00007783"/>
    </source>
</evidence>
<dbReference type="InterPro" id="IPR051449">
    <property type="entry name" value="ABC-2_transporter_component"/>
</dbReference>
<comment type="caution">
    <text evidence="8">Lacks conserved residue(s) required for the propagation of feature annotation.</text>
</comment>
<dbReference type="PRINTS" id="PR00164">
    <property type="entry name" value="ABC2TRNSPORT"/>
</dbReference>
<dbReference type="AlphaFoldDB" id="A0A1F5YBX1"/>
<evidence type="ECO:0000256" key="3">
    <source>
        <dbReference type="ARBA" id="ARBA00022448"/>
    </source>
</evidence>
<feature type="transmembrane region" description="Helical" evidence="8">
    <location>
        <begin position="255"/>
        <end position="278"/>
    </location>
</feature>
<evidence type="ECO:0000313" key="10">
    <source>
        <dbReference type="EMBL" id="OGF97708.1"/>
    </source>
</evidence>
<dbReference type="GO" id="GO:0140359">
    <property type="term" value="F:ABC-type transporter activity"/>
    <property type="evidence" value="ECO:0007669"/>
    <property type="project" value="InterPro"/>
</dbReference>
<accession>A0A1F5YBX1</accession>
<sequence length="329" mass="36613">MKFGESLRRIREMVRKEFRQVLRDPRMVRILLVPPIFQLIVFGYAVSTDVRHTPTFIVDHDHTRDSRELVDALMASGYFRMVGRSSRPSDLVRALDAGDAAVGLEIPPGFSSDLRSGKCPEVQLLLDGTNSNVAMKARGYAEMIIQEHARRLGLINIPPVIDLRERAWYNPDLSSRNYNVPAVVAAILMIVCILLTSLAVVREREIGTLEQLMVSPLTSVELIIGKTIPFAIVGLLDLTMITTVALLWFKVPFKGSFLLLFAAGLLYLLSALGVGLIISTISKTQQEAAMASFLFLQPALLLSGFMFPVSSMPVVFQYITIVNPLRHFL</sequence>
<comment type="caution">
    <text evidence="10">The sequence shown here is derived from an EMBL/GenBank/DDBJ whole genome shotgun (WGS) entry which is preliminary data.</text>
</comment>
<comment type="subcellular location">
    <subcellularLocation>
        <location evidence="1 8">Cell membrane</location>
        <topology evidence="1 8">Multi-pass membrane protein</topology>
    </subcellularLocation>
</comment>
<dbReference type="Gene3D" id="3.40.1710.10">
    <property type="entry name" value="abc type-2 transporter like domain"/>
    <property type="match status" value="1"/>
</dbReference>
<evidence type="ECO:0000256" key="4">
    <source>
        <dbReference type="ARBA" id="ARBA00022475"/>
    </source>
</evidence>
<keyword evidence="3 8" id="KW-0813">Transport</keyword>
<feature type="transmembrane region" description="Helical" evidence="8">
    <location>
        <begin position="299"/>
        <end position="319"/>
    </location>
</feature>
<keyword evidence="5 8" id="KW-0812">Transmembrane</keyword>
<name>A0A1F5YBX1_9BACT</name>
<proteinExistence type="inferred from homology"/>
<evidence type="ECO:0000256" key="1">
    <source>
        <dbReference type="ARBA" id="ARBA00004651"/>
    </source>
</evidence>
<feature type="domain" description="ABC transmembrane type-2" evidence="9">
    <location>
        <begin position="141"/>
        <end position="329"/>
    </location>
</feature>
<evidence type="ECO:0000256" key="5">
    <source>
        <dbReference type="ARBA" id="ARBA00022692"/>
    </source>
</evidence>
<dbReference type="PROSITE" id="PS51012">
    <property type="entry name" value="ABC_TM2"/>
    <property type="match status" value="1"/>
</dbReference>
<evidence type="ECO:0000256" key="7">
    <source>
        <dbReference type="ARBA" id="ARBA00023136"/>
    </source>
</evidence>
<dbReference type="InterPro" id="IPR013525">
    <property type="entry name" value="ABC2_TM"/>
</dbReference>
<dbReference type="InterPro" id="IPR000412">
    <property type="entry name" value="ABC_2_transport"/>
</dbReference>
<protein>
    <recommendedName>
        <fullName evidence="8">Transport permease protein</fullName>
    </recommendedName>
</protein>
<evidence type="ECO:0000256" key="8">
    <source>
        <dbReference type="RuleBase" id="RU361157"/>
    </source>
</evidence>
<gene>
    <name evidence="10" type="ORF">A2Z06_04190</name>
</gene>
<dbReference type="PANTHER" id="PTHR30294:SF29">
    <property type="entry name" value="MULTIDRUG ABC TRANSPORTER PERMEASE YBHS-RELATED"/>
    <property type="match status" value="1"/>
</dbReference>
<feature type="transmembrane region" description="Helical" evidence="8">
    <location>
        <begin position="178"/>
        <end position="201"/>
    </location>
</feature>
<dbReference type="PANTHER" id="PTHR30294">
    <property type="entry name" value="MEMBRANE COMPONENT OF ABC TRANSPORTER YHHJ-RELATED"/>
    <property type="match status" value="1"/>
</dbReference>
<organism evidence="10 11">
    <name type="scientific">Candidatus Glassbacteria bacterium RBG_16_58_8</name>
    <dbReference type="NCBI Taxonomy" id="1817866"/>
    <lineage>
        <taxon>Bacteria</taxon>
        <taxon>Candidatus Glassiibacteriota</taxon>
    </lineage>
</organism>
<keyword evidence="7 8" id="KW-0472">Membrane</keyword>
<dbReference type="EMBL" id="MFIW01000067">
    <property type="protein sequence ID" value="OGF97708.1"/>
    <property type="molecule type" value="Genomic_DNA"/>
</dbReference>
<dbReference type="Pfam" id="PF12698">
    <property type="entry name" value="ABC2_membrane_3"/>
    <property type="match status" value="1"/>
</dbReference>
<dbReference type="Proteomes" id="UP000179034">
    <property type="component" value="Unassembled WGS sequence"/>
</dbReference>
<feature type="transmembrane region" description="Helical" evidence="8">
    <location>
        <begin position="222"/>
        <end position="249"/>
    </location>
</feature>
<reference evidence="10 11" key="1">
    <citation type="journal article" date="2016" name="Nat. Commun.">
        <title>Thousands of microbial genomes shed light on interconnected biogeochemical processes in an aquifer system.</title>
        <authorList>
            <person name="Anantharaman K."/>
            <person name="Brown C.T."/>
            <person name="Hug L.A."/>
            <person name="Sharon I."/>
            <person name="Castelle C.J."/>
            <person name="Probst A.J."/>
            <person name="Thomas B.C."/>
            <person name="Singh A."/>
            <person name="Wilkins M.J."/>
            <person name="Karaoz U."/>
            <person name="Brodie E.L."/>
            <person name="Williams K.H."/>
            <person name="Hubbard S.S."/>
            <person name="Banfield J.F."/>
        </authorList>
    </citation>
    <scope>NUCLEOTIDE SEQUENCE [LARGE SCALE GENOMIC DNA]</scope>
</reference>
<dbReference type="GO" id="GO:0043190">
    <property type="term" value="C:ATP-binding cassette (ABC) transporter complex"/>
    <property type="evidence" value="ECO:0007669"/>
    <property type="project" value="InterPro"/>
</dbReference>
<feature type="transmembrane region" description="Helical" evidence="8">
    <location>
        <begin position="27"/>
        <end position="46"/>
    </location>
</feature>
<evidence type="ECO:0000313" key="11">
    <source>
        <dbReference type="Proteomes" id="UP000179034"/>
    </source>
</evidence>
<feature type="non-terminal residue" evidence="10">
    <location>
        <position position="329"/>
    </location>
</feature>
<dbReference type="InterPro" id="IPR047817">
    <property type="entry name" value="ABC2_TM_bact-type"/>
</dbReference>
<comment type="similarity">
    <text evidence="2 8">Belongs to the ABC-2 integral membrane protein family.</text>
</comment>
<evidence type="ECO:0000259" key="9">
    <source>
        <dbReference type="PROSITE" id="PS51012"/>
    </source>
</evidence>